<organism evidence="1 2">
    <name type="scientific">Actinomadura spongiicola</name>
    <dbReference type="NCBI Taxonomy" id="2303421"/>
    <lineage>
        <taxon>Bacteria</taxon>
        <taxon>Bacillati</taxon>
        <taxon>Actinomycetota</taxon>
        <taxon>Actinomycetes</taxon>
        <taxon>Streptosporangiales</taxon>
        <taxon>Thermomonosporaceae</taxon>
        <taxon>Actinomadura</taxon>
    </lineage>
</organism>
<dbReference type="RefSeq" id="WP_117402151.1">
    <property type="nucleotide sequence ID" value="NZ_QVNQ01000008.1"/>
</dbReference>
<gene>
    <name evidence="1" type="ORF">D0T12_25120</name>
</gene>
<keyword evidence="2" id="KW-1185">Reference proteome</keyword>
<evidence type="ECO:0000313" key="1">
    <source>
        <dbReference type="EMBL" id="RFS82725.1"/>
    </source>
</evidence>
<evidence type="ECO:0008006" key="3">
    <source>
        <dbReference type="Google" id="ProtNLM"/>
    </source>
</evidence>
<dbReference type="AlphaFoldDB" id="A0A372GBG9"/>
<name>A0A372GBG9_9ACTN</name>
<dbReference type="OrthoDB" id="3482422at2"/>
<dbReference type="Proteomes" id="UP000262882">
    <property type="component" value="Unassembled WGS sequence"/>
</dbReference>
<comment type="caution">
    <text evidence="1">The sequence shown here is derived from an EMBL/GenBank/DDBJ whole genome shotgun (WGS) entry which is preliminary data.</text>
</comment>
<protein>
    <recommendedName>
        <fullName evidence="3">Holin</fullName>
    </recommendedName>
</protein>
<evidence type="ECO:0000313" key="2">
    <source>
        <dbReference type="Proteomes" id="UP000262882"/>
    </source>
</evidence>
<dbReference type="EMBL" id="QVNQ01000008">
    <property type="protein sequence ID" value="RFS82725.1"/>
    <property type="molecule type" value="Genomic_DNA"/>
</dbReference>
<accession>A0A372GBG9</accession>
<sequence length="82" mass="8606">MLDSVIRTLVPLVAGLLLTQAAKLGLDISEGTVTELVTVLVTAAYYILGRLTEARLPRIGGALLSLGLARRVPSYTRRGGGS</sequence>
<proteinExistence type="predicted"/>
<reference evidence="1 2" key="1">
    <citation type="submission" date="2018-08" db="EMBL/GenBank/DDBJ databases">
        <title>Actinomadura spongicola sp. nov., isolated from marine sponge Leucetta chagosensis.</title>
        <authorList>
            <person name="Li L."/>
            <person name="Lin H.W."/>
        </authorList>
    </citation>
    <scope>NUCLEOTIDE SEQUENCE [LARGE SCALE GENOMIC DNA]</scope>
    <source>
        <strain evidence="1 2">LHW52907</strain>
    </source>
</reference>